<dbReference type="Proteomes" id="UP001321450">
    <property type="component" value="Chromosome"/>
</dbReference>
<name>A0AAU9D2Y6_9GAMM</name>
<proteinExistence type="predicted"/>
<reference evidence="2" key="1">
    <citation type="journal article" date="2024" name="Int. J. Syst. Evol. Microbiol.">
        <title>Methylomarinovum tepidoasis sp. nov., a moderately thermophilic methanotroph of the family Methylothermaceae isolated from a deep-sea hydrothermal field.</title>
        <authorList>
            <person name="Hirayama H."/>
            <person name="Takaki Y."/>
            <person name="Abe M."/>
            <person name="Miyazaki M."/>
            <person name="Uematsu K."/>
            <person name="Matsui Y."/>
            <person name="Takai K."/>
        </authorList>
    </citation>
    <scope>NUCLEOTIDE SEQUENCE [LARGE SCALE GENOMIC DNA]</scope>
    <source>
        <strain evidence="2">IN45</strain>
    </source>
</reference>
<keyword evidence="2" id="KW-1185">Reference proteome</keyword>
<dbReference type="AlphaFoldDB" id="A0AAU9D2Y6"/>
<dbReference type="EMBL" id="AP024718">
    <property type="protein sequence ID" value="BCX89349.1"/>
    <property type="molecule type" value="Genomic_DNA"/>
</dbReference>
<sequence>MNDLTARIRRKISCLLRRANPARLGFPRVLVIGIYLADRKNLIRHIVQELGESRLFRVTQRWAAVGGPPPAPHVARATAFRTDRKIPKFQLLNRLLAGIPLERYAFVLVCDDDIQLPAEFLDEFLSLQQRYDFALAQPARTPNSHLDHAIVRQVPGMIARQTRFVEIGPLFSIRQDAFPWLLPFPEISPMGWGLDFVWPVILEEQGMRLGIIDCTPVRHSLRPPAKAYSEDAAFREMESFLAAIPHLSREEALQVIAEYKA</sequence>
<gene>
    <name evidence="1" type="ORF">MIN45_P1721</name>
</gene>
<dbReference type="KEGG" id="meiy:MIN45_P1721"/>
<dbReference type="InterPro" id="IPR029044">
    <property type="entry name" value="Nucleotide-diphossugar_trans"/>
</dbReference>
<dbReference type="RefSeq" id="WP_286291665.1">
    <property type="nucleotide sequence ID" value="NZ_AP024718.1"/>
</dbReference>
<dbReference type="SUPFAM" id="SSF53448">
    <property type="entry name" value="Nucleotide-diphospho-sugar transferases"/>
    <property type="match status" value="1"/>
</dbReference>
<evidence type="ECO:0000313" key="2">
    <source>
        <dbReference type="Proteomes" id="UP001321450"/>
    </source>
</evidence>
<accession>A0AAU9D2Y6</accession>
<evidence type="ECO:0008006" key="3">
    <source>
        <dbReference type="Google" id="ProtNLM"/>
    </source>
</evidence>
<organism evidence="1 2">
    <name type="scientific">Methylomarinovum tepidoasis</name>
    <dbReference type="NCBI Taxonomy" id="2840183"/>
    <lineage>
        <taxon>Bacteria</taxon>
        <taxon>Pseudomonadati</taxon>
        <taxon>Pseudomonadota</taxon>
        <taxon>Gammaproteobacteria</taxon>
        <taxon>Methylococcales</taxon>
        <taxon>Methylothermaceae</taxon>
        <taxon>Methylomarinovum</taxon>
    </lineage>
</organism>
<protein>
    <recommendedName>
        <fullName evidence="3">Glycosyltransferase</fullName>
    </recommendedName>
</protein>
<evidence type="ECO:0000313" key="1">
    <source>
        <dbReference type="EMBL" id="BCX89349.1"/>
    </source>
</evidence>